<reference evidence="2" key="1">
    <citation type="submission" date="2021-01" db="EMBL/GenBank/DDBJ databases">
        <title>Whole genome shotgun sequence of Virgisporangium ochraceum NBRC 16418.</title>
        <authorList>
            <person name="Komaki H."/>
            <person name="Tamura T."/>
        </authorList>
    </citation>
    <scope>NUCLEOTIDE SEQUENCE</scope>
    <source>
        <strain evidence="2">NBRC 16418</strain>
    </source>
</reference>
<dbReference type="Proteomes" id="UP000635606">
    <property type="component" value="Unassembled WGS sequence"/>
</dbReference>
<comment type="caution">
    <text evidence="2">The sequence shown here is derived from an EMBL/GenBank/DDBJ whole genome shotgun (WGS) entry which is preliminary data.</text>
</comment>
<evidence type="ECO:0000313" key="2">
    <source>
        <dbReference type="EMBL" id="GIJ74076.1"/>
    </source>
</evidence>
<keyword evidence="1" id="KW-0732">Signal</keyword>
<proteinExistence type="predicted"/>
<sequence length="83" mass="9494">MNRFRRLSTRFAGTVLLAAVTLVGSPAHAATVPNMYHCSNYTKQCWQTNPPHVASIINRCYWYNTYVYNAAWASTTCDKYTPR</sequence>
<evidence type="ECO:0000256" key="1">
    <source>
        <dbReference type="SAM" id="SignalP"/>
    </source>
</evidence>
<protein>
    <recommendedName>
        <fullName evidence="4">Secreted protein</fullName>
    </recommendedName>
</protein>
<gene>
    <name evidence="2" type="ORF">Voc01_089930</name>
</gene>
<dbReference type="EMBL" id="BOPH01000129">
    <property type="protein sequence ID" value="GIJ74076.1"/>
    <property type="molecule type" value="Genomic_DNA"/>
</dbReference>
<evidence type="ECO:0000313" key="3">
    <source>
        <dbReference type="Proteomes" id="UP000635606"/>
    </source>
</evidence>
<feature type="chain" id="PRO_5035303186" description="Secreted protein" evidence="1">
    <location>
        <begin position="30"/>
        <end position="83"/>
    </location>
</feature>
<evidence type="ECO:0008006" key="4">
    <source>
        <dbReference type="Google" id="ProtNLM"/>
    </source>
</evidence>
<name>A0A8J4A760_9ACTN</name>
<keyword evidence="3" id="KW-1185">Reference proteome</keyword>
<dbReference type="AlphaFoldDB" id="A0A8J4A760"/>
<organism evidence="2 3">
    <name type="scientific">Virgisporangium ochraceum</name>
    <dbReference type="NCBI Taxonomy" id="65505"/>
    <lineage>
        <taxon>Bacteria</taxon>
        <taxon>Bacillati</taxon>
        <taxon>Actinomycetota</taxon>
        <taxon>Actinomycetes</taxon>
        <taxon>Micromonosporales</taxon>
        <taxon>Micromonosporaceae</taxon>
        <taxon>Virgisporangium</taxon>
    </lineage>
</organism>
<accession>A0A8J4A760</accession>
<feature type="signal peptide" evidence="1">
    <location>
        <begin position="1"/>
        <end position="29"/>
    </location>
</feature>